<accession>A0A9K3PKL5</accession>
<reference evidence="2" key="1">
    <citation type="journal article" date="2021" name="Sci. Rep.">
        <title>Diploid genomic architecture of Nitzschia inconspicua, an elite biomass production diatom.</title>
        <authorList>
            <person name="Oliver A."/>
            <person name="Podell S."/>
            <person name="Pinowska A."/>
            <person name="Traller J.C."/>
            <person name="Smith S.R."/>
            <person name="McClure R."/>
            <person name="Beliaev A."/>
            <person name="Bohutskyi P."/>
            <person name="Hill E.A."/>
            <person name="Rabines A."/>
            <person name="Zheng H."/>
            <person name="Allen L.Z."/>
            <person name="Kuo A."/>
            <person name="Grigoriev I.V."/>
            <person name="Allen A.E."/>
            <person name="Hazlebeck D."/>
            <person name="Allen E.E."/>
        </authorList>
    </citation>
    <scope>NUCLEOTIDE SEQUENCE</scope>
    <source>
        <strain evidence="2">Hildebrandi</strain>
    </source>
</reference>
<evidence type="ECO:0000313" key="3">
    <source>
        <dbReference type="Proteomes" id="UP000693970"/>
    </source>
</evidence>
<keyword evidence="1" id="KW-0630">Potassium</keyword>
<reference evidence="2" key="2">
    <citation type="submission" date="2021-04" db="EMBL/GenBank/DDBJ databases">
        <authorList>
            <person name="Podell S."/>
        </authorList>
    </citation>
    <scope>NUCLEOTIDE SEQUENCE</scope>
    <source>
        <strain evidence="2">Hildebrandi</strain>
    </source>
</reference>
<keyword evidence="1 2" id="KW-0407">Ion channel</keyword>
<keyword evidence="1" id="KW-0472">Membrane</keyword>
<dbReference type="InterPro" id="IPR016449">
    <property type="entry name" value="K_chnl_inward-rec_Kir"/>
</dbReference>
<dbReference type="PANTHER" id="PTHR11767">
    <property type="entry name" value="INWARD RECTIFIER POTASSIUM CHANNEL"/>
    <property type="match status" value="1"/>
</dbReference>
<dbReference type="GO" id="GO:0034765">
    <property type="term" value="P:regulation of monoatomic ion transmembrane transport"/>
    <property type="evidence" value="ECO:0007669"/>
    <property type="project" value="TreeGrafter"/>
</dbReference>
<evidence type="ECO:0000256" key="1">
    <source>
        <dbReference type="RuleBase" id="RU003822"/>
    </source>
</evidence>
<keyword evidence="1" id="KW-0813">Transport</keyword>
<dbReference type="GO" id="GO:0005242">
    <property type="term" value="F:inward rectifier potassium channel activity"/>
    <property type="evidence" value="ECO:0007669"/>
    <property type="project" value="InterPro"/>
</dbReference>
<sequence>MVTIPCTLLNGTRNKAKQAYHQHYVGENVGAKGKGKVHEEPSSPLAELIPRRSDKLNGTSSFKVDHLGHFSGNDASAPGTERRPTCIRMDEGSLFPPTIFSRVALQNDTHPFFKRVWTLRHKLDKNSPLLDRKAISIIENFHADGGIGFPPELNHHEQLRKHVKFQEISVTMSGTDHLTGNDVYGSTSYTSKDLVVGYRFANALIRDSKTKEIGMNLSLLNVVLEQHGGGGEPLFGEPKFSPPLTMVDIADEMENQMYSLDVPDLPLSRL</sequence>
<dbReference type="GO" id="GO:1990573">
    <property type="term" value="P:potassium ion import across plasma membrane"/>
    <property type="evidence" value="ECO:0007669"/>
    <property type="project" value="TreeGrafter"/>
</dbReference>
<keyword evidence="1" id="KW-0633">Potassium transport</keyword>
<keyword evidence="3" id="KW-1185">Reference proteome</keyword>
<dbReference type="Proteomes" id="UP000693970">
    <property type="component" value="Unassembled WGS sequence"/>
</dbReference>
<name>A0A9K3PKL5_9STRA</name>
<proteinExistence type="inferred from homology"/>
<comment type="similarity">
    <text evidence="1">Belongs to the inward rectifier-type potassium channel (TC 1.A.2.1) family.</text>
</comment>
<dbReference type="EMBL" id="JAGRRH010000018">
    <property type="protein sequence ID" value="KAG7350713.1"/>
    <property type="molecule type" value="Genomic_DNA"/>
</dbReference>
<dbReference type="OrthoDB" id="273257at2759"/>
<evidence type="ECO:0000313" key="2">
    <source>
        <dbReference type="EMBL" id="KAG7350713.1"/>
    </source>
</evidence>
<keyword evidence="1" id="KW-0851">Voltage-gated channel</keyword>
<dbReference type="AlphaFoldDB" id="A0A9K3PKL5"/>
<keyword evidence="1" id="KW-0406">Ion transport</keyword>
<organism evidence="2 3">
    <name type="scientific">Nitzschia inconspicua</name>
    <dbReference type="NCBI Taxonomy" id="303405"/>
    <lineage>
        <taxon>Eukaryota</taxon>
        <taxon>Sar</taxon>
        <taxon>Stramenopiles</taxon>
        <taxon>Ochrophyta</taxon>
        <taxon>Bacillariophyta</taxon>
        <taxon>Bacillariophyceae</taxon>
        <taxon>Bacillariophycidae</taxon>
        <taxon>Bacillariales</taxon>
        <taxon>Bacillariaceae</taxon>
        <taxon>Nitzschia</taxon>
    </lineage>
</organism>
<comment type="subcellular location">
    <subcellularLocation>
        <location evidence="1">Membrane</location>
        <topology evidence="1">Multi-pass membrane protein</topology>
    </subcellularLocation>
</comment>
<dbReference type="PANTHER" id="PTHR11767:SF102">
    <property type="entry name" value="INWARDLY RECTIFYING POTASSIUM CHANNEL 1, ISOFORM F"/>
    <property type="match status" value="1"/>
</dbReference>
<protein>
    <submittedName>
        <fullName evidence="2">Inward rectifier potassium channel</fullName>
    </submittedName>
</protein>
<comment type="caution">
    <text evidence="2">The sequence shown here is derived from an EMBL/GenBank/DDBJ whole genome shotgun (WGS) entry which is preliminary data.</text>
</comment>
<dbReference type="GO" id="GO:0034702">
    <property type="term" value="C:monoatomic ion channel complex"/>
    <property type="evidence" value="ECO:0007669"/>
    <property type="project" value="UniProtKB-KW"/>
</dbReference>
<gene>
    <name evidence="2" type="ORF">IV203_010073</name>
</gene>
<dbReference type="GO" id="GO:0005886">
    <property type="term" value="C:plasma membrane"/>
    <property type="evidence" value="ECO:0007669"/>
    <property type="project" value="TreeGrafter"/>
</dbReference>
<keyword evidence="1" id="KW-0812">Transmembrane</keyword>